<dbReference type="InterPro" id="IPR051412">
    <property type="entry name" value="Formin_Homology_Diaphanous_sf"/>
</dbReference>
<proteinExistence type="predicted"/>
<name>A0A835SSF2_9CHLO</name>
<feature type="region of interest" description="Disordered" evidence="1">
    <location>
        <begin position="293"/>
        <end position="396"/>
    </location>
</feature>
<feature type="region of interest" description="Disordered" evidence="1">
    <location>
        <begin position="498"/>
        <end position="574"/>
    </location>
</feature>
<feature type="compositionally biased region" description="Low complexity" evidence="1">
    <location>
        <begin position="226"/>
        <end position="240"/>
    </location>
</feature>
<protein>
    <submittedName>
        <fullName evidence="2">Uncharacterized protein</fullName>
    </submittedName>
</protein>
<sequence length="756" mass="76367">MTIKTRRLRVVKHRKGQIHDEDVARWRLEVPEQAAVALAQQAGYGQTVLPLTSHPPLLSPEPARNALDYANLLPPDVRHAVFRHCEMMARHQRLLLEGQERLKYVQAQIREMKARLPPLPPPVPPGVQGGMDRHAKGPDITPHQVRSPSCWASCCGLAPLPPPPLPPPEAAAGGGRMAPVAVELPPPEYFAQAALATALAQSRRQTLEAQAEQEDYQEALSGGGARPSAGGASAASSSPGVRAFSGGGAASDGGGGGGAVLTTATMGAGGRRVAMLDTTGDGLPNTLVGAELPGQMDRRMRESSAGGGGGGAPLLGGRPPAAPLQGKAPGTPQSLLRPLGSYGAGAGGGGGGGSSAPKKVLLPPMRASQSGAAPPAAAGAAGAGHAPAGGGAAGAPAAAASYDLSRYQDPESLRKITEIQATQRGRLARKQVAGMRAPAASAAARGSPLPPPQQLGSAAPPPSAPATAAAASYDLSRYQDPDTLKKVTTIQAAQRGRAARKQVAGMRAAAPTQAQQQQQPVAAAGSGPGANPFELPPVLHSRAAAGPPLPPLSGKQKLSSQPLDVTPPQLKEEQVAARRLAAEAEAAAAAAAAAAAEAAAAAAELDEMAMLEASLAAGMVEAAPVVAAAAPAAPAAHSRPPPPPQGYDLSRYQDPEALRKITKIQAAQRGRTARKQVAGMRAAAPTRPPPPQAAAAPSSLPAAPPPPLAAAPATPAAASYDLSRYQDPDTLKKVTTIQAAQRGRAARKQVAGMKGR</sequence>
<feature type="region of interest" description="Disordered" evidence="1">
    <location>
        <begin position="422"/>
        <end position="470"/>
    </location>
</feature>
<dbReference type="InterPro" id="IPR000048">
    <property type="entry name" value="IQ_motif_EF-hand-BS"/>
</dbReference>
<feature type="compositionally biased region" description="Low complexity" evidence="1">
    <location>
        <begin position="433"/>
        <end position="447"/>
    </location>
</feature>
<dbReference type="PANTHER" id="PTHR45691:SF6">
    <property type="entry name" value="PROTEIN DIAPHANOUS"/>
    <property type="match status" value="1"/>
</dbReference>
<evidence type="ECO:0000313" key="2">
    <source>
        <dbReference type="EMBL" id="KAG2428823.1"/>
    </source>
</evidence>
<keyword evidence="3" id="KW-1185">Reference proteome</keyword>
<accession>A0A835SSF2</accession>
<organism evidence="2 3">
    <name type="scientific">Chlamydomonas schloesseri</name>
    <dbReference type="NCBI Taxonomy" id="2026947"/>
    <lineage>
        <taxon>Eukaryota</taxon>
        <taxon>Viridiplantae</taxon>
        <taxon>Chlorophyta</taxon>
        <taxon>core chlorophytes</taxon>
        <taxon>Chlorophyceae</taxon>
        <taxon>CS clade</taxon>
        <taxon>Chlamydomonadales</taxon>
        <taxon>Chlamydomonadaceae</taxon>
        <taxon>Chlamydomonas</taxon>
    </lineage>
</organism>
<feature type="region of interest" description="Disordered" evidence="1">
    <location>
        <begin position="628"/>
        <end position="730"/>
    </location>
</feature>
<dbReference type="GO" id="GO:0030041">
    <property type="term" value="P:actin filament polymerization"/>
    <property type="evidence" value="ECO:0007669"/>
    <property type="project" value="TreeGrafter"/>
</dbReference>
<dbReference type="AlphaFoldDB" id="A0A835SSF2"/>
<dbReference type="PANTHER" id="PTHR45691">
    <property type="entry name" value="PROTEIN DIAPHANOUS"/>
    <property type="match status" value="1"/>
</dbReference>
<dbReference type="PROSITE" id="PS50096">
    <property type="entry name" value="IQ"/>
    <property type="match status" value="4"/>
</dbReference>
<feature type="compositionally biased region" description="Pro residues" evidence="1">
    <location>
        <begin position="448"/>
        <end position="464"/>
    </location>
</feature>
<dbReference type="GO" id="GO:0005884">
    <property type="term" value="C:actin filament"/>
    <property type="evidence" value="ECO:0007669"/>
    <property type="project" value="TreeGrafter"/>
</dbReference>
<dbReference type="Proteomes" id="UP000613740">
    <property type="component" value="Unassembled WGS sequence"/>
</dbReference>
<dbReference type="Gene3D" id="1.20.5.190">
    <property type="match status" value="2"/>
</dbReference>
<feature type="compositionally biased region" description="Low complexity" evidence="1">
    <location>
        <begin position="498"/>
        <end position="525"/>
    </location>
</feature>
<feature type="region of interest" description="Disordered" evidence="1">
    <location>
        <begin position="206"/>
        <end position="240"/>
    </location>
</feature>
<feature type="compositionally biased region" description="Gly residues" evidence="1">
    <location>
        <begin position="342"/>
        <end position="354"/>
    </location>
</feature>
<dbReference type="SMART" id="SM00015">
    <property type="entry name" value="IQ"/>
    <property type="match status" value="4"/>
</dbReference>
<evidence type="ECO:0000256" key="1">
    <source>
        <dbReference type="SAM" id="MobiDB-lite"/>
    </source>
</evidence>
<feature type="compositionally biased region" description="Low complexity" evidence="1">
    <location>
        <begin position="628"/>
        <end position="638"/>
    </location>
</feature>
<reference evidence="2" key="1">
    <citation type="journal article" date="2020" name="bioRxiv">
        <title>Comparative genomics of Chlamydomonas.</title>
        <authorList>
            <person name="Craig R.J."/>
            <person name="Hasan A.R."/>
            <person name="Ness R.W."/>
            <person name="Keightley P.D."/>
        </authorList>
    </citation>
    <scope>NUCLEOTIDE SEQUENCE</scope>
    <source>
        <strain evidence="2">CCAP 11/173</strain>
    </source>
</reference>
<dbReference type="OrthoDB" id="551030at2759"/>
<dbReference type="EMBL" id="JAEHOD010000090">
    <property type="protein sequence ID" value="KAG2428823.1"/>
    <property type="molecule type" value="Genomic_DNA"/>
</dbReference>
<feature type="compositionally biased region" description="Gly residues" evidence="1">
    <location>
        <begin position="305"/>
        <end position="314"/>
    </location>
</feature>
<gene>
    <name evidence="2" type="ORF">HYH02_014235</name>
</gene>
<feature type="compositionally biased region" description="Low complexity" evidence="1">
    <location>
        <begin position="315"/>
        <end position="326"/>
    </location>
</feature>
<feature type="compositionally biased region" description="Low complexity" evidence="1">
    <location>
        <begin position="371"/>
        <end position="386"/>
    </location>
</feature>
<evidence type="ECO:0000313" key="3">
    <source>
        <dbReference type="Proteomes" id="UP000613740"/>
    </source>
</evidence>
<comment type="caution">
    <text evidence="2">The sequence shown here is derived from an EMBL/GenBank/DDBJ whole genome shotgun (WGS) entry which is preliminary data.</text>
</comment>